<dbReference type="PROSITE" id="PS51318">
    <property type="entry name" value="TAT"/>
    <property type="match status" value="1"/>
</dbReference>
<dbReference type="Gene3D" id="2.115.10.20">
    <property type="entry name" value="Glycosyl hydrolase domain, family 43"/>
    <property type="match status" value="1"/>
</dbReference>
<comment type="similarity">
    <text evidence="1 6">Belongs to the glycosyl hydrolase 43 family.</text>
</comment>
<evidence type="ECO:0000313" key="9">
    <source>
        <dbReference type="EMBL" id="PRW61728.1"/>
    </source>
</evidence>
<dbReference type="PANTHER" id="PTHR43817">
    <property type="entry name" value="GLYCOSYL HYDROLASE"/>
    <property type="match status" value="1"/>
</dbReference>
<dbReference type="RefSeq" id="WP_106115320.1">
    <property type="nucleotide sequence ID" value="NZ_PVSR01000063.1"/>
</dbReference>
<name>A0A2T0GRJ0_ACTMO</name>
<dbReference type="Proteomes" id="UP000239352">
    <property type="component" value="Unassembled WGS sequence"/>
</dbReference>
<dbReference type="GO" id="GO:0046373">
    <property type="term" value="P:L-arabinose metabolic process"/>
    <property type="evidence" value="ECO:0007669"/>
    <property type="project" value="InterPro"/>
</dbReference>
<dbReference type="InterPro" id="IPR036195">
    <property type="entry name" value="AbfB_ABD_sf"/>
</dbReference>
<dbReference type="Pfam" id="PF04616">
    <property type="entry name" value="Glyco_hydro_43"/>
    <property type="match status" value="1"/>
</dbReference>
<reference evidence="9 10" key="1">
    <citation type="submission" date="2018-03" db="EMBL/GenBank/DDBJ databases">
        <title>Actinopolyspora mortivallis from Sahara, screening for active biomolecules.</title>
        <authorList>
            <person name="Selama O."/>
            <person name="Wellington E.M.H."/>
            <person name="Hacene H."/>
        </authorList>
    </citation>
    <scope>NUCLEOTIDE SEQUENCE [LARGE SCALE GENOMIC DNA]</scope>
    <source>
        <strain evidence="9 10">M5A</strain>
    </source>
</reference>
<dbReference type="STRING" id="1050202.GCA_000384035_02881"/>
<evidence type="ECO:0000313" key="10">
    <source>
        <dbReference type="Proteomes" id="UP000239352"/>
    </source>
</evidence>
<dbReference type="GO" id="GO:0046556">
    <property type="term" value="F:alpha-L-arabinofuranosidase activity"/>
    <property type="evidence" value="ECO:0007669"/>
    <property type="project" value="InterPro"/>
</dbReference>
<dbReference type="SUPFAM" id="SSF110221">
    <property type="entry name" value="AbfB domain"/>
    <property type="match status" value="1"/>
</dbReference>
<feature type="domain" description="Alpha-L-arabinofuranosidase B arabinose-binding" evidence="8">
    <location>
        <begin position="375"/>
        <end position="501"/>
    </location>
</feature>
<dbReference type="PANTHER" id="PTHR43817:SF1">
    <property type="entry name" value="HYDROLASE, FAMILY 43, PUTATIVE (AFU_ORTHOLOGUE AFUA_3G01660)-RELATED"/>
    <property type="match status" value="1"/>
</dbReference>
<evidence type="ECO:0000256" key="2">
    <source>
        <dbReference type="ARBA" id="ARBA00022729"/>
    </source>
</evidence>
<dbReference type="CDD" id="cd18817">
    <property type="entry name" value="GH43f_LbAraf43-like"/>
    <property type="match status" value="1"/>
</dbReference>
<dbReference type="SUPFAM" id="SSF75005">
    <property type="entry name" value="Arabinanase/levansucrase/invertase"/>
    <property type="match status" value="1"/>
</dbReference>
<accession>A0A2T0GRJ0</accession>
<evidence type="ECO:0000256" key="3">
    <source>
        <dbReference type="ARBA" id="ARBA00022801"/>
    </source>
</evidence>
<dbReference type="EMBL" id="PVSR01000063">
    <property type="protein sequence ID" value="PRW61728.1"/>
    <property type="molecule type" value="Genomic_DNA"/>
</dbReference>
<dbReference type="InterPro" id="IPR007934">
    <property type="entry name" value="AbfB_ABD"/>
</dbReference>
<organism evidence="9 10">
    <name type="scientific">Actinopolyspora mortivallis</name>
    <dbReference type="NCBI Taxonomy" id="33906"/>
    <lineage>
        <taxon>Bacteria</taxon>
        <taxon>Bacillati</taxon>
        <taxon>Actinomycetota</taxon>
        <taxon>Actinomycetes</taxon>
        <taxon>Actinopolysporales</taxon>
        <taxon>Actinopolysporaceae</taxon>
        <taxon>Actinopolyspora</taxon>
    </lineage>
</organism>
<dbReference type="InterPro" id="IPR023296">
    <property type="entry name" value="Glyco_hydro_beta-prop_sf"/>
</dbReference>
<evidence type="ECO:0000256" key="1">
    <source>
        <dbReference type="ARBA" id="ARBA00009865"/>
    </source>
</evidence>
<keyword evidence="10" id="KW-1185">Reference proteome</keyword>
<protein>
    <submittedName>
        <fullName evidence="9">Alpha-arabinofuranosidase</fullName>
    </submittedName>
</protein>
<evidence type="ECO:0000256" key="6">
    <source>
        <dbReference type="RuleBase" id="RU361187"/>
    </source>
</evidence>
<dbReference type="InterPro" id="IPR006311">
    <property type="entry name" value="TAT_signal"/>
</dbReference>
<sequence length="502" mass="55328">MTQNNLNRRSLLRGGGAAAAGAAAVPLLGTPAGAAEQRPGGGVGHGPPAGGADSVVPTRDPLIEQRADPWITYPHRGMYYMTGSVPAYDRIVVRGAPTLEGLAHTRESTVWKRPSSGRMGGHIWAPELHRIDGRWYIYFAAGDSDDVFRIRMYVLESRAEDPREDAWELRGQITTAWDTFALDATTFEHRGSLYYVWAQAEPGIDTNSNLYIAEMDSPVAIKGDPVRIAVPTKEWETRGFRVNEGAAVLVRNGRVFMTFSASATDANYCVGLLTADAEANLLDPASWTKSPQPVMETNEANSRYGPGHNSFTVAEDGETDVLVYHARSYREIEGDPLYDPNRHTRVQKLNWYPDGTPALGIPIAEGESVVRLSPLDSPESFVRHGQGGRLVVDRVADRVERSQFRIVPGFLDPGRVALRCVDLPDHHVRVSDGSLVIAPYADSDEYGRASGFIRDEGLAGRDGVSFRLSEDPHSYLAHREGRLVVERPRGWADRQRATFRVR</sequence>
<dbReference type="CDD" id="cd23265">
    <property type="entry name" value="beta-trefoil_ABD_ABFB-like"/>
    <property type="match status" value="1"/>
</dbReference>
<keyword evidence="3 6" id="KW-0378">Hydrolase</keyword>
<evidence type="ECO:0000256" key="7">
    <source>
        <dbReference type="SAM" id="MobiDB-lite"/>
    </source>
</evidence>
<evidence type="ECO:0000256" key="4">
    <source>
        <dbReference type="ARBA" id="ARBA00023295"/>
    </source>
</evidence>
<evidence type="ECO:0000256" key="5">
    <source>
        <dbReference type="PIRSR" id="PIRSR606710-2"/>
    </source>
</evidence>
<comment type="caution">
    <text evidence="9">The sequence shown here is derived from an EMBL/GenBank/DDBJ whole genome shotgun (WGS) entry which is preliminary data.</text>
</comment>
<dbReference type="Gene3D" id="2.80.10.50">
    <property type="match status" value="1"/>
</dbReference>
<dbReference type="Pfam" id="PF05270">
    <property type="entry name" value="AbfB"/>
    <property type="match status" value="1"/>
</dbReference>
<gene>
    <name evidence="9" type="ORF">CEP50_19220</name>
</gene>
<feature type="compositionally biased region" description="Gly residues" evidence="7">
    <location>
        <begin position="39"/>
        <end position="49"/>
    </location>
</feature>
<feature type="site" description="Important for catalytic activity, responsible for pKa modulation of the active site Glu and correct orientation of both the proton donor and substrate" evidence="5">
    <location>
        <position position="183"/>
    </location>
</feature>
<keyword evidence="2" id="KW-0732">Signal</keyword>
<dbReference type="InParanoid" id="A0A2T0GRJ0"/>
<dbReference type="AlphaFoldDB" id="A0A2T0GRJ0"/>
<keyword evidence="4 6" id="KW-0326">Glycosidase</keyword>
<evidence type="ECO:0000259" key="8">
    <source>
        <dbReference type="Pfam" id="PF05270"/>
    </source>
</evidence>
<feature type="region of interest" description="Disordered" evidence="7">
    <location>
        <begin position="31"/>
        <end position="57"/>
    </location>
</feature>
<proteinExistence type="inferred from homology"/>
<dbReference type="InterPro" id="IPR006710">
    <property type="entry name" value="Glyco_hydro_43"/>
</dbReference>